<evidence type="ECO:0000313" key="2">
    <source>
        <dbReference type="Proteomes" id="UP000637788"/>
    </source>
</evidence>
<dbReference type="Proteomes" id="UP000637788">
    <property type="component" value="Unassembled WGS sequence"/>
</dbReference>
<evidence type="ECO:0008006" key="3">
    <source>
        <dbReference type="Google" id="ProtNLM"/>
    </source>
</evidence>
<dbReference type="RefSeq" id="WP_189327884.1">
    <property type="nucleotide sequence ID" value="NZ_BMPQ01000072.1"/>
</dbReference>
<reference evidence="1" key="1">
    <citation type="journal article" date="2014" name="Int. J. Syst. Evol. Microbiol.">
        <title>Complete genome sequence of Corynebacterium casei LMG S-19264T (=DSM 44701T), isolated from a smear-ripened cheese.</title>
        <authorList>
            <consortium name="US DOE Joint Genome Institute (JGI-PGF)"/>
            <person name="Walter F."/>
            <person name="Albersmeier A."/>
            <person name="Kalinowski J."/>
            <person name="Ruckert C."/>
        </authorList>
    </citation>
    <scope>NUCLEOTIDE SEQUENCE</scope>
    <source>
        <strain evidence="1">JCM 3035</strain>
    </source>
</reference>
<dbReference type="AlphaFoldDB" id="A0A917VVR3"/>
<organism evidence="1 2">
    <name type="scientific">Streptomyces flaveus</name>
    <dbReference type="NCBI Taxonomy" id="66370"/>
    <lineage>
        <taxon>Bacteria</taxon>
        <taxon>Bacillati</taxon>
        <taxon>Actinomycetota</taxon>
        <taxon>Actinomycetes</taxon>
        <taxon>Kitasatosporales</taxon>
        <taxon>Streptomycetaceae</taxon>
        <taxon>Streptomyces</taxon>
        <taxon>Streptomyces aurantiacus group</taxon>
    </lineage>
</organism>
<proteinExistence type="predicted"/>
<evidence type="ECO:0000313" key="1">
    <source>
        <dbReference type="EMBL" id="GGL18733.1"/>
    </source>
</evidence>
<reference evidence="1" key="2">
    <citation type="submission" date="2020-09" db="EMBL/GenBank/DDBJ databases">
        <authorList>
            <person name="Sun Q."/>
            <person name="Ohkuma M."/>
        </authorList>
    </citation>
    <scope>NUCLEOTIDE SEQUENCE</scope>
    <source>
        <strain evidence="1">JCM 3035</strain>
    </source>
</reference>
<sequence>MTSRVDCHIRYDPEVDVALLSFVKSSSSSGGPALEFDDETGLAGLVRLDTKGEFDHLELLGAKRAVPQFMPKLRTPPSGVRDYCRGVVEVWMTASEEQGTVRFDLVDTTTGGGEYEVSVRAESSSSTVATLMYEEDSGALRSLTLFPSGNLLRNFIGITSD</sequence>
<gene>
    <name evidence="1" type="ORF">GCM10010094_94790</name>
</gene>
<accession>A0A917VVR3</accession>
<dbReference type="EMBL" id="BMPQ01000072">
    <property type="protein sequence ID" value="GGL18733.1"/>
    <property type="molecule type" value="Genomic_DNA"/>
</dbReference>
<keyword evidence="2" id="KW-1185">Reference proteome</keyword>
<name>A0A917VVR3_9ACTN</name>
<protein>
    <recommendedName>
        <fullName evidence="3">DUF2283 domain-containing protein</fullName>
    </recommendedName>
</protein>
<comment type="caution">
    <text evidence="1">The sequence shown here is derived from an EMBL/GenBank/DDBJ whole genome shotgun (WGS) entry which is preliminary data.</text>
</comment>